<sequence length="45" mass="5130">MVSVTAAHQVRQVDFFSKCTLGYWDTCNYCGVCCKKVVKLRNGRN</sequence>
<proteinExistence type="predicted"/>
<organism evidence="1">
    <name type="scientific">Anguilla anguilla</name>
    <name type="common">European freshwater eel</name>
    <name type="synonym">Muraena anguilla</name>
    <dbReference type="NCBI Taxonomy" id="7936"/>
    <lineage>
        <taxon>Eukaryota</taxon>
        <taxon>Metazoa</taxon>
        <taxon>Chordata</taxon>
        <taxon>Craniata</taxon>
        <taxon>Vertebrata</taxon>
        <taxon>Euteleostomi</taxon>
        <taxon>Actinopterygii</taxon>
        <taxon>Neopterygii</taxon>
        <taxon>Teleostei</taxon>
        <taxon>Anguilliformes</taxon>
        <taxon>Anguillidae</taxon>
        <taxon>Anguilla</taxon>
    </lineage>
</organism>
<reference evidence="1" key="1">
    <citation type="submission" date="2014-11" db="EMBL/GenBank/DDBJ databases">
        <authorList>
            <person name="Amaro Gonzalez C."/>
        </authorList>
    </citation>
    <scope>NUCLEOTIDE SEQUENCE</scope>
</reference>
<accession>A0A0E9W9S5</accession>
<dbReference type="AlphaFoldDB" id="A0A0E9W9S5"/>
<evidence type="ECO:0000313" key="1">
    <source>
        <dbReference type="EMBL" id="JAH87154.1"/>
    </source>
</evidence>
<name>A0A0E9W9S5_ANGAN</name>
<reference evidence="1" key="2">
    <citation type="journal article" date="2015" name="Fish Shellfish Immunol.">
        <title>Early steps in the European eel (Anguilla anguilla)-Vibrio vulnificus interaction in the gills: Role of the RtxA13 toxin.</title>
        <authorList>
            <person name="Callol A."/>
            <person name="Pajuelo D."/>
            <person name="Ebbesson L."/>
            <person name="Teles M."/>
            <person name="MacKenzie S."/>
            <person name="Amaro C."/>
        </authorList>
    </citation>
    <scope>NUCLEOTIDE SEQUENCE</scope>
</reference>
<protein>
    <submittedName>
        <fullName evidence="1">Uncharacterized protein</fullName>
    </submittedName>
</protein>
<dbReference type="EMBL" id="GBXM01021423">
    <property type="protein sequence ID" value="JAH87154.1"/>
    <property type="molecule type" value="Transcribed_RNA"/>
</dbReference>